<dbReference type="AlphaFoldDB" id="A0A1W1Z348"/>
<dbReference type="Proteomes" id="UP000192360">
    <property type="component" value="Unassembled WGS sequence"/>
</dbReference>
<dbReference type="RefSeq" id="WP_084060361.1">
    <property type="nucleotide sequence ID" value="NZ_FWXO01000001.1"/>
</dbReference>
<dbReference type="OrthoDB" id="767719at2"/>
<reference evidence="1 2" key="1">
    <citation type="submission" date="2017-04" db="EMBL/GenBank/DDBJ databases">
        <authorList>
            <person name="Afonso C.L."/>
            <person name="Miller P.J."/>
            <person name="Scott M.A."/>
            <person name="Spackman E."/>
            <person name="Goraichik I."/>
            <person name="Dimitrov K.M."/>
            <person name="Suarez D.L."/>
            <person name="Swayne D.E."/>
        </authorList>
    </citation>
    <scope>NUCLEOTIDE SEQUENCE [LARGE SCALE GENOMIC DNA]</scope>
    <source>
        <strain evidence="1 2">DSM 21164</strain>
    </source>
</reference>
<gene>
    <name evidence="1" type="ORF">SAMN05660703_1087</name>
</gene>
<dbReference type="STRING" id="504486.SAMN05660703_1087"/>
<organism evidence="1 2">
    <name type="scientific">Cellulophaga tyrosinoxydans</name>
    <dbReference type="NCBI Taxonomy" id="504486"/>
    <lineage>
        <taxon>Bacteria</taxon>
        <taxon>Pseudomonadati</taxon>
        <taxon>Bacteroidota</taxon>
        <taxon>Flavobacteriia</taxon>
        <taxon>Flavobacteriales</taxon>
        <taxon>Flavobacteriaceae</taxon>
        <taxon>Cellulophaga</taxon>
    </lineage>
</organism>
<evidence type="ECO:0000313" key="2">
    <source>
        <dbReference type="Proteomes" id="UP000192360"/>
    </source>
</evidence>
<dbReference type="EMBL" id="FWXO01000001">
    <property type="protein sequence ID" value="SMC42816.1"/>
    <property type="molecule type" value="Genomic_DNA"/>
</dbReference>
<protein>
    <submittedName>
        <fullName evidence="1">Uncharacterized protein</fullName>
    </submittedName>
</protein>
<keyword evidence="2" id="KW-1185">Reference proteome</keyword>
<sequence length="279" mass="32715">MKIIFLILQFNLFAIIVSAQNIAITPKKGKMVFTEQIVVVNEHKLDSSLQQKKPVFINMFRDLTFNLYQKNGVVIDSAAINHNLETNFIPYIDLAIDPRKTFSQLRKHIYVFEDSIIKYQEQNSILEPSNEIEVINRSNGKLTHYTLEDSIMTLNTFKFSISIKQSNKNIQIHEYRNIRKNILGYDCFKVIITRSEDYFKKLEFMELDISPDLKTKYKDILEPISEEILYVTEQIKCKYHPTTNLSEVLDKYYPLEISSKDGVIDGTEKRVILKEIRVE</sequence>
<accession>A0A1W1Z348</accession>
<proteinExistence type="predicted"/>
<name>A0A1W1Z348_9FLAO</name>
<evidence type="ECO:0000313" key="1">
    <source>
        <dbReference type="EMBL" id="SMC42816.1"/>
    </source>
</evidence>